<evidence type="ECO:0000256" key="1">
    <source>
        <dbReference type="ARBA" id="ARBA00005254"/>
    </source>
</evidence>
<accession>A0A1W2EJ29</accession>
<name>A0A1W2EJ29_KIBAR</name>
<dbReference type="EMBL" id="FWXV01000003">
    <property type="protein sequence ID" value="SMD09492.1"/>
    <property type="molecule type" value="Genomic_DNA"/>
</dbReference>
<dbReference type="CDD" id="cd06558">
    <property type="entry name" value="crotonase-like"/>
    <property type="match status" value="1"/>
</dbReference>
<dbReference type="NCBIfam" id="NF005925">
    <property type="entry name" value="PRK07938.1"/>
    <property type="match status" value="1"/>
</dbReference>
<comment type="similarity">
    <text evidence="1">Belongs to the enoyl-CoA hydratase/isomerase family.</text>
</comment>
<dbReference type="GO" id="GO:0016853">
    <property type="term" value="F:isomerase activity"/>
    <property type="evidence" value="ECO:0007669"/>
    <property type="project" value="InterPro"/>
</dbReference>
<dbReference type="Gene3D" id="3.90.226.10">
    <property type="entry name" value="2-enoyl-CoA Hydratase, Chain A, domain 1"/>
    <property type="match status" value="1"/>
</dbReference>
<evidence type="ECO:0000313" key="2">
    <source>
        <dbReference type="EMBL" id="SMD09492.1"/>
    </source>
</evidence>
<gene>
    <name evidence="2" type="ORF">SAMN05661093_04440</name>
</gene>
<dbReference type="Proteomes" id="UP000192674">
    <property type="component" value="Unassembled WGS sequence"/>
</dbReference>
<dbReference type="AlphaFoldDB" id="A0A1W2EJ29"/>
<keyword evidence="3" id="KW-1185">Reference proteome</keyword>
<dbReference type="OrthoDB" id="2988772at2"/>
<dbReference type="InterPro" id="IPR001753">
    <property type="entry name" value="Enoyl-CoA_hydra/iso"/>
</dbReference>
<dbReference type="PANTHER" id="PTHR43149:SF1">
    <property type="entry name" value="DELTA(3,5)-DELTA(2,4)-DIENOYL-COA ISOMERASE, MITOCHONDRIAL"/>
    <property type="match status" value="1"/>
</dbReference>
<dbReference type="InterPro" id="IPR029045">
    <property type="entry name" value="ClpP/crotonase-like_dom_sf"/>
</dbReference>
<dbReference type="RefSeq" id="WP_084428699.1">
    <property type="nucleotide sequence ID" value="NZ_FWXV01000003.1"/>
</dbReference>
<dbReference type="SUPFAM" id="SSF52096">
    <property type="entry name" value="ClpP/crotonase"/>
    <property type="match status" value="1"/>
</dbReference>
<proteinExistence type="inferred from homology"/>
<reference evidence="2 3" key="1">
    <citation type="submission" date="2017-04" db="EMBL/GenBank/DDBJ databases">
        <authorList>
            <person name="Afonso C.L."/>
            <person name="Miller P.J."/>
            <person name="Scott M.A."/>
            <person name="Spackman E."/>
            <person name="Goraichik I."/>
            <person name="Dimitrov K.M."/>
            <person name="Suarez D.L."/>
            <person name="Swayne D.E."/>
        </authorList>
    </citation>
    <scope>NUCLEOTIDE SEQUENCE [LARGE SCALE GENOMIC DNA]</scope>
    <source>
        <strain evidence="2 3">DSM 43828</strain>
    </source>
</reference>
<sequence length="250" mass="26513">MGITSSRAGPGVTQVTIDFPPVNAPPVQGWFDLASAILAAGDDPETHVVILRAEGRGFCAGVDIKEMQRTEGHGALIGANRGCAAAFAAVYDCAVPVIATVQGFCLGGGVGLVGNSDIVIASDDAYFGLPEVDRGALGAATHLARLVPQHLMRTLYYTARTIDAKQLHHHGSVYEVVSREELDDAALKLADEIAAKDTRVIRRAKEAINGIDPQPVHRSYRYEQGFTFELNLTGASDEARDAFINGAKDA</sequence>
<dbReference type="Pfam" id="PF00378">
    <property type="entry name" value="ECH_1"/>
    <property type="match status" value="1"/>
</dbReference>
<dbReference type="PANTHER" id="PTHR43149">
    <property type="entry name" value="ENOYL-COA HYDRATASE"/>
    <property type="match status" value="1"/>
</dbReference>
<dbReference type="InterPro" id="IPR045002">
    <property type="entry name" value="Ech1-like"/>
</dbReference>
<organism evidence="2 3">
    <name type="scientific">Kibdelosporangium aridum</name>
    <dbReference type="NCBI Taxonomy" id="2030"/>
    <lineage>
        <taxon>Bacteria</taxon>
        <taxon>Bacillati</taxon>
        <taxon>Actinomycetota</taxon>
        <taxon>Actinomycetes</taxon>
        <taxon>Pseudonocardiales</taxon>
        <taxon>Pseudonocardiaceae</taxon>
        <taxon>Kibdelosporangium</taxon>
    </lineage>
</organism>
<evidence type="ECO:0000313" key="3">
    <source>
        <dbReference type="Proteomes" id="UP000192674"/>
    </source>
</evidence>
<protein>
    <submittedName>
        <fullName evidence="2">Enoyl-CoA hydratase</fullName>
    </submittedName>
</protein>